<dbReference type="InterPro" id="IPR032830">
    <property type="entry name" value="XPB/Ssl2_N"/>
</dbReference>
<gene>
    <name evidence="2" type="ORF">AURMO_01423</name>
</gene>
<accession>A0A2Z3S7Y1</accession>
<evidence type="ECO:0000313" key="2">
    <source>
        <dbReference type="EMBL" id="AWR22012.1"/>
    </source>
</evidence>
<organism evidence="2 3">
    <name type="scientific">Aurantimicrobium photophilum</name>
    <dbReference type="NCBI Taxonomy" id="1987356"/>
    <lineage>
        <taxon>Bacteria</taxon>
        <taxon>Bacillati</taxon>
        <taxon>Actinomycetota</taxon>
        <taxon>Actinomycetes</taxon>
        <taxon>Micrococcales</taxon>
        <taxon>Microbacteriaceae</taxon>
        <taxon>Aurantimicrobium</taxon>
    </lineage>
</organism>
<reference evidence="2 3" key="1">
    <citation type="submission" date="2017-10" db="EMBL/GenBank/DDBJ databases">
        <title>Genome of an Actinobacterium that displays light-enhanced growth.</title>
        <authorList>
            <person name="Maresca J.A."/>
            <person name="Hempel P."/>
            <person name="Shevchenko O."/>
            <person name="Miller K.J."/>
            <person name="Hahn M.W."/>
        </authorList>
    </citation>
    <scope>NUCLEOTIDE SEQUENCE [LARGE SCALE GENOMIC DNA]</scope>
    <source>
        <strain evidence="2 3">MWH-Mo1</strain>
    </source>
</reference>
<dbReference type="KEGG" id="aum:AURMO_01423"/>
<name>A0A2Z3S7Y1_9MICO</name>
<evidence type="ECO:0000313" key="3">
    <source>
        <dbReference type="Proteomes" id="UP000246894"/>
    </source>
</evidence>
<keyword evidence="3" id="KW-1185">Reference proteome</keyword>
<dbReference type="AlphaFoldDB" id="A0A2Z3S7Y1"/>
<feature type="domain" description="Helicase XPB/Ssl2 N-terminal" evidence="1">
    <location>
        <begin position="318"/>
        <end position="439"/>
    </location>
</feature>
<sequence>MSSSLELSKRLRALTDEQLSELASTRLTNSTAIKDYFDLADALLTEDSILSAVRRLPLEQLLQLRELASTGKTAADPELTTTLEQALLGPEGKKLELYPEVSAVILSATEKLVPATADKPSKPEKGSELRDVAALETALSAITSLDELARSIESHHVKELARGGLSAQDSQRLAPLMPSAEITPTALLALGKLSGILAKNSGWWMATEKLDTWLHLPLAERWLAVTTAWSEHLGTHLQKILSTESNWGPELHAWLEVHYPLGHDWLDGDLKERLSEAELLGLSTAGSVTAVGKEVLAGNWKAVTAAIAAVVPPFAEHVFVQHDFTVVAPGPLTPADDVFMRELCVVESRGLATTFRITAQGTNHLLAQGTSAQQILDHLTALAATDIPQAVSYFITDLGERFGTIRVREVNGNTVVKAQDLLVLRTINADHSLHSLGLRPVSEDSLQTAISAGIVLNALLDAKYPAQLEDASGKIIAAPVHRRSIELQPEPVSPHVALVQRLRGSREAATTDDATWIARQLDVAVREKSILVVTVSMPDGEREFTIEPKGFSNGRLRCLDRTTEVERTLPASHITAVRPA</sequence>
<dbReference type="Proteomes" id="UP000246894">
    <property type="component" value="Chromosome"/>
</dbReference>
<dbReference type="OrthoDB" id="3415124at2"/>
<proteinExistence type="predicted"/>
<dbReference type="Pfam" id="PF13625">
    <property type="entry name" value="Helicase_C_3"/>
    <property type="match status" value="1"/>
</dbReference>
<dbReference type="RefSeq" id="WP_110234389.1">
    <property type="nucleotide sequence ID" value="NZ_CP023994.1"/>
</dbReference>
<dbReference type="EMBL" id="CP023994">
    <property type="protein sequence ID" value="AWR22012.1"/>
    <property type="molecule type" value="Genomic_DNA"/>
</dbReference>
<evidence type="ECO:0000259" key="1">
    <source>
        <dbReference type="Pfam" id="PF13625"/>
    </source>
</evidence>
<protein>
    <recommendedName>
        <fullName evidence="1">Helicase XPB/Ssl2 N-terminal domain-containing protein</fullName>
    </recommendedName>
</protein>